<dbReference type="Gene3D" id="3.60.110.10">
    <property type="entry name" value="Carbon-nitrogen hydrolase"/>
    <property type="match status" value="1"/>
</dbReference>
<dbReference type="EMBL" id="CP015820">
    <property type="protein sequence ID" value="AQT41791.1"/>
    <property type="molecule type" value="Genomic_DNA"/>
</dbReference>
<dbReference type="PANTHER" id="PTHR38686:SF1">
    <property type="entry name" value="APOLIPOPROTEIN N-ACYLTRANSFERASE"/>
    <property type="match status" value="1"/>
</dbReference>
<evidence type="ECO:0000256" key="2">
    <source>
        <dbReference type="ARBA" id="ARBA00010065"/>
    </source>
</evidence>
<evidence type="ECO:0000313" key="11">
    <source>
        <dbReference type="EMBL" id="AQT41791.1"/>
    </source>
</evidence>
<dbReference type="OrthoDB" id="9804277at2"/>
<keyword evidence="3 9" id="KW-1003">Cell membrane</keyword>
<organism evidence="11 12">
    <name type="scientific">Bartonella apihabitans</name>
    <dbReference type="NCBI Taxonomy" id="2750929"/>
    <lineage>
        <taxon>Bacteria</taxon>
        <taxon>Pseudomonadati</taxon>
        <taxon>Pseudomonadota</taxon>
        <taxon>Alphaproteobacteria</taxon>
        <taxon>Hyphomicrobiales</taxon>
        <taxon>Bartonellaceae</taxon>
        <taxon>Bartonella</taxon>
    </lineage>
</organism>
<dbReference type="InterPro" id="IPR004563">
    <property type="entry name" value="Apolipo_AcylTrfase"/>
</dbReference>
<comment type="pathway">
    <text evidence="9">Protein modification; lipoprotein biosynthesis (N-acyl transfer).</text>
</comment>
<evidence type="ECO:0000256" key="1">
    <source>
        <dbReference type="ARBA" id="ARBA00004651"/>
    </source>
</evidence>
<dbReference type="Proteomes" id="UP000189660">
    <property type="component" value="Chromosome"/>
</dbReference>
<dbReference type="Pfam" id="PF00795">
    <property type="entry name" value="CN_hydrolase"/>
    <property type="match status" value="1"/>
</dbReference>
<feature type="transmembrane region" description="Helical" evidence="9">
    <location>
        <begin position="69"/>
        <end position="90"/>
    </location>
</feature>
<dbReference type="UniPathway" id="UPA00666"/>
<evidence type="ECO:0000256" key="9">
    <source>
        <dbReference type="HAMAP-Rule" id="MF_01148"/>
    </source>
</evidence>
<dbReference type="PANTHER" id="PTHR38686">
    <property type="entry name" value="APOLIPOPROTEIN N-ACYLTRANSFERASE"/>
    <property type="match status" value="1"/>
</dbReference>
<keyword evidence="8 9" id="KW-0012">Acyltransferase</keyword>
<feature type="transmembrane region" description="Helical" evidence="9">
    <location>
        <begin position="102"/>
        <end position="130"/>
    </location>
</feature>
<dbReference type="EC" id="2.3.1.269" evidence="9"/>
<feature type="transmembrane region" description="Helical" evidence="9">
    <location>
        <begin position="178"/>
        <end position="195"/>
    </location>
</feature>
<dbReference type="NCBIfam" id="TIGR00546">
    <property type="entry name" value="lnt"/>
    <property type="match status" value="1"/>
</dbReference>
<sequence length="540" mass="60176">MRILATATSYMKTLRGLKRQLLSFVCGGVSAFALAPFYLFPLAFFTFPVLVLLLDNIACKTCRKQRFKLAFFTSFSFAFGYFVFGLWWLSSAMLIDPVSFGWAIPLAIFGLPFYLALYWGFAGGVAIVFWREGLSRIFVLALALGVAELLRSIMFTGFPWNAIGYTIMPTPLFMQSDAVVGLYAMNTLAVLLYSLPATLIDKSGQWLALGIGLVLFCTHTGFGIFRLYNAPPIESYDRADRWVRLVQPSIKQDEKLDNEVRYAMFDAHMQLSKKPLTDGAHEPAYIVWPETAVPYILDYVPEAKMRIASLLRPDQWAIVGAVRSTGRPNDENNKYFNTISVIDSNGDVLASSDKVHLVPFGEYLPFQQIFDRIGLHALAVMAGGYSNSTIRKTVTLPDGFVYLPMICYEVIFPNGMGYEGDKPQAILNVTNDAWFGVTPGPYQHFDQARLRAVELGIPLIRAANNGLSAVVDPYGRIVRSLDQNAVGVIDAPIPAAIVPIWNKGPNFLHAFVAFLVILTFSIMFGYVKNGRSIDKLEPMR</sequence>
<evidence type="ECO:0000256" key="8">
    <source>
        <dbReference type="ARBA" id="ARBA00023315"/>
    </source>
</evidence>
<dbReference type="GO" id="GO:0005886">
    <property type="term" value="C:plasma membrane"/>
    <property type="evidence" value="ECO:0007669"/>
    <property type="project" value="UniProtKB-SubCell"/>
</dbReference>
<dbReference type="InterPro" id="IPR036526">
    <property type="entry name" value="C-N_Hydrolase_sf"/>
</dbReference>
<reference evidence="11 12" key="1">
    <citation type="submission" date="2016-11" db="EMBL/GenBank/DDBJ databases">
        <title>Comparative genomics of Bartonella apis.</title>
        <authorList>
            <person name="Engel P."/>
        </authorList>
    </citation>
    <scope>NUCLEOTIDE SEQUENCE [LARGE SCALE GENOMIC DNA]</scope>
    <source>
        <strain evidence="11 12">BBC0178</strain>
    </source>
</reference>
<gene>
    <name evidence="9" type="primary">lnt</name>
    <name evidence="11" type="ORF">BBC0178_002850</name>
</gene>
<name>A0A1U9M8J5_9HYPH</name>
<dbReference type="KEGG" id="bapa:BBC0178_002850"/>
<dbReference type="GO" id="GO:0042158">
    <property type="term" value="P:lipoprotein biosynthetic process"/>
    <property type="evidence" value="ECO:0007669"/>
    <property type="project" value="UniProtKB-UniRule"/>
</dbReference>
<evidence type="ECO:0000256" key="7">
    <source>
        <dbReference type="ARBA" id="ARBA00023136"/>
    </source>
</evidence>
<evidence type="ECO:0000259" key="10">
    <source>
        <dbReference type="PROSITE" id="PS50263"/>
    </source>
</evidence>
<dbReference type="SUPFAM" id="SSF56317">
    <property type="entry name" value="Carbon-nitrogen hydrolase"/>
    <property type="match status" value="1"/>
</dbReference>
<comment type="subcellular location">
    <subcellularLocation>
        <location evidence="1 9">Cell membrane</location>
        <topology evidence="1 9">Multi-pass membrane protein</topology>
    </subcellularLocation>
</comment>
<proteinExistence type="inferred from homology"/>
<dbReference type="RefSeq" id="WP_078038946.1">
    <property type="nucleotide sequence ID" value="NZ_CP015820.1"/>
</dbReference>
<evidence type="ECO:0000313" key="12">
    <source>
        <dbReference type="Proteomes" id="UP000189660"/>
    </source>
</evidence>
<dbReference type="CDD" id="cd07571">
    <property type="entry name" value="ALP_N-acyl_transferase"/>
    <property type="match status" value="1"/>
</dbReference>
<dbReference type="PROSITE" id="PS50263">
    <property type="entry name" value="CN_HYDROLASE"/>
    <property type="match status" value="1"/>
</dbReference>
<keyword evidence="4 9" id="KW-0808">Transferase</keyword>
<feature type="transmembrane region" description="Helical" evidence="9">
    <location>
        <begin position="137"/>
        <end position="158"/>
    </location>
</feature>
<evidence type="ECO:0000256" key="6">
    <source>
        <dbReference type="ARBA" id="ARBA00022989"/>
    </source>
</evidence>
<comment type="function">
    <text evidence="9">Catalyzes the phospholipid dependent N-acylation of the N-terminal cysteine of apolipoprotein, the last step in lipoprotein maturation.</text>
</comment>
<dbReference type="Pfam" id="PF20154">
    <property type="entry name" value="LNT_N"/>
    <property type="match status" value="1"/>
</dbReference>
<comment type="catalytic activity">
    <reaction evidence="9">
        <text>N-terminal S-1,2-diacyl-sn-glyceryl-L-cysteinyl-[lipoprotein] + a glycerophospholipid = N-acyl-S-1,2-diacyl-sn-glyceryl-L-cysteinyl-[lipoprotein] + a 2-acyl-sn-glycero-3-phospholipid + H(+)</text>
        <dbReference type="Rhea" id="RHEA:48228"/>
        <dbReference type="Rhea" id="RHEA-COMP:14681"/>
        <dbReference type="Rhea" id="RHEA-COMP:14684"/>
        <dbReference type="ChEBI" id="CHEBI:15378"/>
        <dbReference type="ChEBI" id="CHEBI:136912"/>
        <dbReference type="ChEBI" id="CHEBI:140656"/>
        <dbReference type="ChEBI" id="CHEBI:140657"/>
        <dbReference type="ChEBI" id="CHEBI:140660"/>
        <dbReference type="EC" id="2.3.1.269"/>
    </reaction>
</comment>
<evidence type="ECO:0000256" key="4">
    <source>
        <dbReference type="ARBA" id="ARBA00022679"/>
    </source>
</evidence>
<protein>
    <recommendedName>
        <fullName evidence="9">Apolipoprotein N-acyltransferase</fullName>
        <shortName evidence="9">ALP N-acyltransferase</shortName>
        <ecNumber evidence="9">2.3.1.269</ecNumber>
    </recommendedName>
</protein>
<dbReference type="InterPro" id="IPR045378">
    <property type="entry name" value="LNT_N"/>
</dbReference>
<keyword evidence="5 9" id="KW-0812">Transmembrane</keyword>
<keyword evidence="6 9" id="KW-1133">Transmembrane helix</keyword>
<dbReference type="InterPro" id="IPR003010">
    <property type="entry name" value="C-N_Hydrolase"/>
</dbReference>
<evidence type="ECO:0000256" key="3">
    <source>
        <dbReference type="ARBA" id="ARBA00022475"/>
    </source>
</evidence>
<accession>A0A1U9M8J5</accession>
<comment type="similarity">
    <text evidence="2 9">Belongs to the CN hydrolase family. Apolipoprotein N-acyltransferase subfamily.</text>
</comment>
<feature type="domain" description="CN hydrolase" evidence="10">
    <location>
        <begin position="246"/>
        <end position="495"/>
    </location>
</feature>
<keyword evidence="7 9" id="KW-0472">Membrane</keyword>
<dbReference type="HAMAP" id="MF_01148">
    <property type="entry name" value="Lnt"/>
    <property type="match status" value="1"/>
</dbReference>
<feature type="transmembrane region" description="Helical" evidence="9">
    <location>
        <begin position="207"/>
        <end position="228"/>
    </location>
</feature>
<dbReference type="AlphaFoldDB" id="A0A1U9M8J5"/>
<dbReference type="GO" id="GO:0016410">
    <property type="term" value="F:N-acyltransferase activity"/>
    <property type="evidence" value="ECO:0007669"/>
    <property type="project" value="UniProtKB-UniRule"/>
</dbReference>
<feature type="transmembrane region" description="Helical" evidence="9">
    <location>
        <begin position="507"/>
        <end position="527"/>
    </location>
</feature>
<evidence type="ECO:0000256" key="5">
    <source>
        <dbReference type="ARBA" id="ARBA00022692"/>
    </source>
</evidence>
<keyword evidence="12" id="KW-1185">Reference proteome</keyword>